<evidence type="ECO:0000313" key="2">
    <source>
        <dbReference type="EMBL" id="CAB4280178.1"/>
    </source>
</evidence>
<dbReference type="Pfam" id="PF07893">
    <property type="entry name" value="DUF1668"/>
    <property type="match status" value="1"/>
</dbReference>
<reference evidence="2 3" key="1">
    <citation type="submission" date="2020-05" db="EMBL/GenBank/DDBJ databases">
        <authorList>
            <person name="Campoy J."/>
            <person name="Schneeberger K."/>
            <person name="Spophaly S."/>
        </authorList>
    </citation>
    <scope>NUCLEOTIDE SEQUENCE [LARGE SCALE GENOMIC DNA]</scope>
    <source>
        <strain evidence="2">PruArmRojPasFocal</strain>
    </source>
</reference>
<name>A0A6J5V2B1_PRUAR</name>
<dbReference type="EMBL" id="CAEKDK010000005">
    <property type="protein sequence ID" value="CAB4280178.1"/>
    <property type="molecule type" value="Genomic_DNA"/>
</dbReference>
<feature type="compositionally biased region" description="Polar residues" evidence="1">
    <location>
        <begin position="37"/>
        <end position="46"/>
    </location>
</feature>
<dbReference type="InterPro" id="IPR012871">
    <property type="entry name" value="DUF1668_ORYSA"/>
</dbReference>
<protein>
    <recommendedName>
        <fullName evidence="4">F-box associated domain-containing protein</fullName>
    </recommendedName>
</protein>
<evidence type="ECO:0000313" key="3">
    <source>
        <dbReference type="Proteomes" id="UP000507222"/>
    </source>
</evidence>
<dbReference type="SUPFAM" id="SSF117281">
    <property type="entry name" value="Kelch motif"/>
    <property type="match status" value="1"/>
</dbReference>
<dbReference type="InterPro" id="IPR015915">
    <property type="entry name" value="Kelch-typ_b-propeller"/>
</dbReference>
<feature type="region of interest" description="Disordered" evidence="1">
    <location>
        <begin position="1"/>
        <end position="66"/>
    </location>
</feature>
<dbReference type="Gene3D" id="2.120.10.80">
    <property type="entry name" value="Kelch-type beta propeller"/>
    <property type="match status" value="1"/>
</dbReference>
<organism evidence="2 3">
    <name type="scientific">Prunus armeniaca</name>
    <name type="common">Apricot</name>
    <name type="synonym">Armeniaca vulgaris</name>
    <dbReference type="NCBI Taxonomy" id="36596"/>
    <lineage>
        <taxon>Eukaryota</taxon>
        <taxon>Viridiplantae</taxon>
        <taxon>Streptophyta</taxon>
        <taxon>Embryophyta</taxon>
        <taxon>Tracheophyta</taxon>
        <taxon>Spermatophyta</taxon>
        <taxon>Magnoliopsida</taxon>
        <taxon>eudicotyledons</taxon>
        <taxon>Gunneridae</taxon>
        <taxon>Pentapetalae</taxon>
        <taxon>rosids</taxon>
        <taxon>fabids</taxon>
        <taxon>Rosales</taxon>
        <taxon>Rosaceae</taxon>
        <taxon>Amygdaloideae</taxon>
        <taxon>Amygdaleae</taxon>
        <taxon>Prunus</taxon>
    </lineage>
</organism>
<sequence>MERRNNESKASVASDQVLMRMASRREDEIHDKLSKIQKASTSASPSRPNPTVVAGRPTGEHASMTVNPGKARSMFLVVSFSEGRHNEAIYEVKFKRRCTGEVFDDDMGREAAPLLEPLAKFSNMFFLQSASISSKIYLLQQDTHDESSWPSPARSLGGYVFDTETRAVIPSIPPTIATKPMANVVSANGKLYYLASPHWSRYPDDPCFERYDPNLEVWESMPPFPSYDDFFGMEITGYAICYGVILFSLCNADNWNSKVLAFHESRKGKEWNHVEVNTSTYAPFHGRAVVVGETIYALNRRSKEEIMAFSFRMDKGDDGGVVYSLRKLFKLRGLKIASPPLPFHLGRTEYLVHLGNHDFCHIKSGTCKAPRHVQYLCITTFQIVVGKRGRHMIKTLHSTVRSVDLMGNGWFSLKLCFTP</sequence>
<gene>
    <name evidence="2" type="ORF">CURHAP_LOCUS32937</name>
</gene>
<accession>A0A6J5V2B1</accession>
<proteinExistence type="predicted"/>
<dbReference type="AlphaFoldDB" id="A0A6J5V2B1"/>
<evidence type="ECO:0008006" key="4">
    <source>
        <dbReference type="Google" id="ProtNLM"/>
    </source>
</evidence>
<feature type="compositionally biased region" description="Basic and acidic residues" evidence="1">
    <location>
        <begin position="23"/>
        <end position="34"/>
    </location>
</feature>
<evidence type="ECO:0000256" key="1">
    <source>
        <dbReference type="SAM" id="MobiDB-lite"/>
    </source>
</evidence>
<dbReference type="Proteomes" id="UP000507222">
    <property type="component" value="Unassembled WGS sequence"/>
</dbReference>